<accession>A0A235B430</accession>
<dbReference type="AlphaFoldDB" id="A0A235B430"/>
<protein>
    <submittedName>
        <fullName evidence="2">Uncharacterized protein</fullName>
    </submittedName>
</protein>
<feature type="transmembrane region" description="Helical" evidence="1">
    <location>
        <begin position="97"/>
        <end position="119"/>
    </location>
</feature>
<comment type="caution">
    <text evidence="2">The sequence shown here is derived from an EMBL/GenBank/DDBJ whole genome shotgun (WGS) entry which is preliminary data.</text>
</comment>
<keyword evidence="3" id="KW-1185">Reference proteome</keyword>
<keyword evidence="1" id="KW-0812">Transmembrane</keyword>
<feature type="transmembrane region" description="Helical" evidence="1">
    <location>
        <begin position="9"/>
        <end position="26"/>
    </location>
</feature>
<dbReference type="Proteomes" id="UP000215459">
    <property type="component" value="Unassembled WGS sequence"/>
</dbReference>
<name>A0A235B430_9BACL</name>
<reference evidence="2 3" key="1">
    <citation type="submission" date="2017-07" db="EMBL/GenBank/DDBJ databases">
        <title>The genome sequence of Paludifilum halophilum highlights mechanisms for microbial adaptation to high salt environemnts.</title>
        <authorList>
            <person name="Belbahri L."/>
        </authorList>
    </citation>
    <scope>NUCLEOTIDE SEQUENCE [LARGE SCALE GENOMIC DNA]</scope>
    <source>
        <strain evidence="2 3">DSM 102817</strain>
    </source>
</reference>
<evidence type="ECO:0000313" key="3">
    <source>
        <dbReference type="Proteomes" id="UP000215459"/>
    </source>
</evidence>
<proteinExistence type="predicted"/>
<gene>
    <name evidence="2" type="ORF">CHM34_15290</name>
</gene>
<feature type="transmembrane region" description="Helical" evidence="1">
    <location>
        <begin position="32"/>
        <end position="52"/>
    </location>
</feature>
<evidence type="ECO:0000313" key="2">
    <source>
        <dbReference type="EMBL" id="OYD06667.1"/>
    </source>
</evidence>
<keyword evidence="1" id="KW-0472">Membrane</keyword>
<dbReference type="EMBL" id="NOWF01000010">
    <property type="protein sequence ID" value="OYD06667.1"/>
    <property type="molecule type" value="Genomic_DNA"/>
</dbReference>
<keyword evidence="1" id="KW-1133">Transmembrane helix</keyword>
<feature type="transmembrane region" description="Helical" evidence="1">
    <location>
        <begin position="61"/>
        <end position="81"/>
    </location>
</feature>
<evidence type="ECO:0000256" key="1">
    <source>
        <dbReference type="SAM" id="Phobius"/>
    </source>
</evidence>
<sequence length="128" mass="14485">MIEMLLRKLFVSIVASLLTLIGYHLISEANLGILSLVFLVFFFYGSVVSVIAEKITHGRSLTYLIIHLLGGISLPFLYVWIDATDLSSLRFEDYSKAVFLGFKCSFLFWVIDIIVGNVYRGIKTKKRG</sequence>
<organism evidence="2 3">
    <name type="scientific">Paludifilum halophilum</name>
    <dbReference type="NCBI Taxonomy" id="1642702"/>
    <lineage>
        <taxon>Bacteria</taxon>
        <taxon>Bacillati</taxon>
        <taxon>Bacillota</taxon>
        <taxon>Bacilli</taxon>
        <taxon>Bacillales</taxon>
        <taxon>Thermoactinomycetaceae</taxon>
        <taxon>Paludifilum</taxon>
    </lineage>
</organism>